<dbReference type="EMBL" id="MGEJ01000013">
    <property type="protein sequence ID" value="OGL80869.1"/>
    <property type="molecule type" value="Genomic_DNA"/>
</dbReference>
<protein>
    <submittedName>
        <fullName evidence="1">Uncharacterized protein</fullName>
    </submittedName>
</protein>
<sequence length="122" mass="14003">MPERGSDQSQFDEESANAYKELPRDVSAIVVLNKKKQPIPHRQGTPGEVQNGFSFYQLVLRKEGAPLEAHYVTSRIGEQPVLEAVSESQYKAWGKRKMIARPIRYIWSEEKGLWSIVETKQE</sequence>
<dbReference type="AlphaFoldDB" id="A0A1F7URJ2"/>
<organism evidence="1 2">
    <name type="scientific">Candidatus Uhrbacteria bacterium RIFCSPLOWO2_01_FULL_47_24</name>
    <dbReference type="NCBI Taxonomy" id="1802401"/>
    <lineage>
        <taxon>Bacteria</taxon>
        <taxon>Candidatus Uhriibacteriota</taxon>
    </lineage>
</organism>
<accession>A0A1F7URJ2</accession>
<dbReference type="Proteomes" id="UP000176897">
    <property type="component" value="Unassembled WGS sequence"/>
</dbReference>
<evidence type="ECO:0000313" key="2">
    <source>
        <dbReference type="Proteomes" id="UP000176897"/>
    </source>
</evidence>
<name>A0A1F7URJ2_9BACT</name>
<comment type="caution">
    <text evidence="1">The sequence shown here is derived from an EMBL/GenBank/DDBJ whole genome shotgun (WGS) entry which is preliminary data.</text>
</comment>
<reference evidence="1 2" key="1">
    <citation type="journal article" date="2016" name="Nat. Commun.">
        <title>Thousands of microbial genomes shed light on interconnected biogeochemical processes in an aquifer system.</title>
        <authorList>
            <person name="Anantharaman K."/>
            <person name="Brown C.T."/>
            <person name="Hug L.A."/>
            <person name="Sharon I."/>
            <person name="Castelle C.J."/>
            <person name="Probst A.J."/>
            <person name="Thomas B.C."/>
            <person name="Singh A."/>
            <person name="Wilkins M.J."/>
            <person name="Karaoz U."/>
            <person name="Brodie E.L."/>
            <person name="Williams K.H."/>
            <person name="Hubbard S.S."/>
            <person name="Banfield J.F."/>
        </authorList>
    </citation>
    <scope>NUCLEOTIDE SEQUENCE [LARGE SCALE GENOMIC DNA]</scope>
</reference>
<evidence type="ECO:0000313" key="1">
    <source>
        <dbReference type="EMBL" id="OGL80869.1"/>
    </source>
</evidence>
<gene>
    <name evidence="1" type="ORF">A3B21_03830</name>
</gene>
<dbReference type="STRING" id="1802401.A3B21_03830"/>
<proteinExistence type="predicted"/>